<dbReference type="Proteomes" id="UP000626109">
    <property type="component" value="Unassembled WGS sequence"/>
</dbReference>
<feature type="compositionally biased region" description="Acidic residues" evidence="1">
    <location>
        <begin position="526"/>
        <end position="541"/>
    </location>
</feature>
<evidence type="ECO:0000313" key="3">
    <source>
        <dbReference type="Proteomes" id="UP000626109"/>
    </source>
</evidence>
<accession>A0A813LJA2</accession>
<evidence type="ECO:0000313" key="2">
    <source>
        <dbReference type="EMBL" id="CAE8728557.1"/>
    </source>
</evidence>
<feature type="region of interest" description="Disordered" evidence="1">
    <location>
        <begin position="526"/>
        <end position="546"/>
    </location>
</feature>
<dbReference type="AlphaFoldDB" id="A0A813LJA2"/>
<evidence type="ECO:0000256" key="1">
    <source>
        <dbReference type="SAM" id="MobiDB-lite"/>
    </source>
</evidence>
<sequence>MVAAEESNLLPATPQQRSPPCHTSVPLGLEGLWRQREKDYFLDVADDGYVIASCLEMDESEVASIQQSCSSGDWPICTATDCLGECVAAGCSCNRFVNPAARDGFLRTAARQIADVAAGQTEVCYASLGCGFLRFDFCLLEHLLSIGVPVTAVHLVDPQYDPSEKAHGPHRVALSQFASWFSGLHRGVDVYAHTSLEKFSFEARRSQALPVAILQVDCSELTVVFDAQVKPVLEEVLRYGGLFCALTAREGASGVGSSGSTDAWGEVWRLSPESGRMKLVSKLRFRPGEEGTELGLDEPLPPVSGSLTEALKGLPQVFLFYWDVRDSKDLAGWWFGDKIGGGQVWSRNVSSSLAPPMKGWRCPVDGPALQHFVCVPKIRPKQETMDDEAVQGNNKRAVGNGGSQNGAVPSANKRQREEAQRLVLSSNLGKDAPDKIRALCGPFLRRGSNHGRSTYFQAESNCWLYYWDTRDGPDFSGWWLGRRVGGAEVFGLAKTDSMMPPDRGWQVPHDESVRRDVSLRVVGDDEELPDALADEEEEEREEQVKMPEQERLTIVRQMVSKYESVADKAIETARRVLGTEGDLFEEGVRAACELLQ</sequence>
<name>A0A813LJA2_POLGL</name>
<feature type="region of interest" description="Disordered" evidence="1">
    <location>
        <begin position="393"/>
        <end position="419"/>
    </location>
</feature>
<dbReference type="EMBL" id="CAJNNW010035568">
    <property type="protein sequence ID" value="CAE8728557.1"/>
    <property type="molecule type" value="Genomic_DNA"/>
</dbReference>
<gene>
    <name evidence="2" type="ORF">PGLA2088_LOCUS45166</name>
</gene>
<comment type="caution">
    <text evidence="2">The sequence shown here is derived from an EMBL/GenBank/DDBJ whole genome shotgun (WGS) entry which is preliminary data.</text>
</comment>
<protein>
    <submittedName>
        <fullName evidence="2">Uncharacterized protein</fullName>
    </submittedName>
</protein>
<proteinExistence type="predicted"/>
<feature type="region of interest" description="Disordered" evidence="1">
    <location>
        <begin position="1"/>
        <end position="22"/>
    </location>
</feature>
<organism evidence="2 3">
    <name type="scientific">Polarella glacialis</name>
    <name type="common">Dinoflagellate</name>
    <dbReference type="NCBI Taxonomy" id="89957"/>
    <lineage>
        <taxon>Eukaryota</taxon>
        <taxon>Sar</taxon>
        <taxon>Alveolata</taxon>
        <taxon>Dinophyceae</taxon>
        <taxon>Suessiales</taxon>
        <taxon>Suessiaceae</taxon>
        <taxon>Polarella</taxon>
    </lineage>
</organism>
<feature type="non-terminal residue" evidence="2">
    <location>
        <position position="596"/>
    </location>
</feature>
<reference evidence="2" key="1">
    <citation type="submission" date="2021-02" db="EMBL/GenBank/DDBJ databases">
        <authorList>
            <person name="Dougan E. K."/>
            <person name="Rhodes N."/>
            <person name="Thang M."/>
            <person name="Chan C."/>
        </authorList>
    </citation>
    <scope>NUCLEOTIDE SEQUENCE</scope>
</reference>